<evidence type="ECO:0000256" key="6">
    <source>
        <dbReference type="ARBA" id="ARBA00022989"/>
    </source>
</evidence>
<protein>
    <recommendedName>
        <fullName evidence="9">Protein-export membrane protein SecF</fullName>
    </recommendedName>
</protein>
<evidence type="ECO:0000256" key="5">
    <source>
        <dbReference type="ARBA" id="ARBA00022927"/>
    </source>
</evidence>
<dbReference type="GO" id="GO:0065002">
    <property type="term" value="P:intracellular protein transmembrane transport"/>
    <property type="evidence" value="ECO:0007669"/>
    <property type="project" value="UniProtKB-UniRule"/>
</dbReference>
<dbReference type="Pfam" id="PF02355">
    <property type="entry name" value="SecD_SecF_C"/>
    <property type="match status" value="1"/>
</dbReference>
<comment type="similarity">
    <text evidence="9">Belongs to the SecD/SecF family. SecF subfamily.</text>
</comment>
<evidence type="ECO:0000256" key="3">
    <source>
        <dbReference type="ARBA" id="ARBA00022475"/>
    </source>
</evidence>
<keyword evidence="8 9" id="KW-0472">Membrane</keyword>
<sequence>MINFLKYTKIYFCLSALIIGIGAVALFSYGFKFSIDFTGGSVVEYSAKQAIETNQIEKAFKNQKTKAATVERSVSGSYIIRSTPINERQEASIREDVKKAAHLKELTLLRFETVGPSLGAETVRKTIIASLVAVLGILIYVSLTFRKFSYGIAAVIALIHDLLVLVGVYALVTHFFGAEIDSLFITAVLTTMSFSVHDTIVVFDKIREYRRTSALSIEILANKALTETMVRSVNNSLTIVLMLIPLVILGTDMIRFFAAALLIGTISGTYSSPFIATPLLVWIEKRREKS</sequence>
<evidence type="ECO:0000259" key="10">
    <source>
        <dbReference type="Pfam" id="PF02355"/>
    </source>
</evidence>
<feature type="transmembrane region" description="Helical" evidence="9">
    <location>
        <begin position="12"/>
        <end position="31"/>
    </location>
</feature>
<reference evidence="11 12" key="1">
    <citation type="journal article" date="2016" name="Nat. Commun.">
        <title>Thousands of microbial genomes shed light on interconnected biogeochemical processes in an aquifer system.</title>
        <authorList>
            <person name="Anantharaman K."/>
            <person name="Brown C.T."/>
            <person name="Hug L.A."/>
            <person name="Sharon I."/>
            <person name="Castelle C.J."/>
            <person name="Probst A.J."/>
            <person name="Thomas B.C."/>
            <person name="Singh A."/>
            <person name="Wilkins M.J."/>
            <person name="Karaoz U."/>
            <person name="Brodie E.L."/>
            <person name="Williams K.H."/>
            <person name="Hubbard S.S."/>
            <person name="Banfield J.F."/>
        </authorList>
    </citation>
    <scope>NUCLEOTIDE SEQUENCE [LARGE SCALE GENOMIC DNA]</scope>
</reference>
<feature type="transmembrane region" description="Helical" evidence="9">
    <location>
        <begin position="150"/>
        <end position="171"/>
    </location>
</feature>
<dbReference type="EMBL" id="MGAE01000016">
    <property type="protein sequence ID" value="OGK39556.1"/>
    <property type="molecule type" value="Genomic_DNA"/>
</dbReference>
<keyword evidence="4 9" id="KW-0812">Transmembrane</keyword>
<comment type="function">
    <text evidence="9">Part of the Sec protein translocase complex. Interacts with the SecYEG preprotein conducting channel. SecDF uses the proton motive force (PMF) to complete protein translocation after the ATP-dependent function of SecA.</text>
</comment>
<evidence type="ECO:0000256" key="1">
    <source>
        <dbReference type="ARBA" id="ARBA00004651"/>
    </source>
</evidence>
<dbReference type="SUPFAM" id="SSF82866">
    <property type="entry name" value="Multidrug efflux transporter AcrB transmembrane domain"/>
    <property type="match status" value="1"/>
</dbReference>
<evidence type="ECO:0000256" key="9">
    <source>
        <dbReference type="HAMAP-Rule" id="MF_01464"/>
    </source>
</evidence>
<gene>
    <name evidence="9" type="primary">secF</name>
    <name evidence="11" type="ORF">A3F34_02530</name>
</gene>
<dbReference type="Gene3D" id="1.20.1640.10">
    <property type="entry name" value="Multidrug efflux transporter AcrB transmembrane domain"/>
    <property type="match status" value="1"/>
</dbReference>
<keyword evidence="6 9" id="KW-1133">Transmembrane helix</keyword>
<keyword evidence="5 9" id="KW-0653">Protein transport</keyword>
<dbReference type="PANTHER" id="PTHR30081:SF8">
    <property type="entry name" value="PROTEIN TRANSLOCASE SUBUNIT SECF"/>
    <property type="match status" value="1"/>
</dbReference>
<feature type="transmembrane region" description="Helical" evidence="9">
    <location>
        <begin position="233"/>
        <end position="250"/>
    </location>
</feature>
<dbReference type="InterPro" id="IPR048634">
    <property type="entry name" value="SecD_SecF_C"/>
</dbReference>
<dbReference type="Proteomes" id="UP000179024">
    <property type="component" value="Unassembled WGS sequence"/>
</dbReference>
<evidence type="ECO:0000256" key="2">
    <source>
        <dbReference type="ARBA" id="ARBA00022448"/>
    </source>
</evidence>
<proteinExistence type="inferred from homology"/>
<dbReference type="Pfam" id="PF07549">
    <property type="entry name" value="Sec_GG"/>
    <property type="match status" value="1"/>
</dbReference>
<dbReference type="GO" id="GO:0043952">
    <property type="term" value="P:protein transport by the Sec complex"/>
    <property type="evidence" value="ECO:0007669"/>
    <property type="project" value="UniProtKB-UniRule"/>
</dbReference>
<feature type="transmembrane region" description="Helical" evidence="9">
    <location>
        <begin position="126"/>
        <end position="143"/>
    </location>
</feature>
<evidence type="ECO:0000313" key="11">
    <source>
        <dbReference type="EMBL" id="OGK39556.1"/>
    </source>
</evidence>
<comment type="subcellular location">
    <subcellularLocation>
        <location evidence="1 9">Cell membrane</location>
        <topology evidence="1 9">Multi-pass membrane protein</topology>
    </subcellularLocation>
</comment>
<comment type="subunit">
    <text evidence="9">Forms a complex with SecD. Part of the essential Sec protein translocation apparatus which comprises SecA, SecYEG and auxiliary proteins SecDF. Other proteins may also be involved.</text>
</comment>
<evidence type="ECO:0000256" key="8">
    <source>
        <dbReference type="ARBA" id="ARBA00023136"/>
    </source>
</evidence>
<feature type="transmembrane region" description="Helical" evidence="9">
    <location>
        <begin position="183"/>
        <end position="203"/>
    </location>
</feature>
<organism evidence="11 12">
    <name type="scientific">Candidatus Roizmanbacteria bacterium RIFCSPHIGHO2_12_FULL_44_10</name>
    <dbReference type="NCBI Taxonomy" id="1802054"/>
    <lineage>
        <taxon>Bacteria</taxon>
        <taxon>Candidatus Roizmaniibacteriota</taxon>
    </lineage>
</organism>
<keyword evidence="2 9" id="KW-0813">Transport</keyword>
<keyword evidence="3 9" id="KW-1003">Cell membrane</keyword>
<evidence type="ECO:0000256" key="4">
    <source>
        <dbReference type="ARBA" id="ARBA00022692"/>
    </source>
</evidence>
<dbReference type="HAMAP" id="MF_01464_B">
    <property type="entry name" value="SecF_B"/>
    <property type="match status" value="1"/>
</dbReference>
<evidence type="ECO:0000256" key="7">
    <source>
        <dbReference type="ARBA" id="ARBA00023010"/>
    </source>
</evidence>
<accession>A0A1F7I859</accession>
<dbReference type="PANTHER" id="PTHR30081">
    <property type="entry name" value="PROTEIN-EXPORT MEMBRANE PROTEIN SEC"/>
    <property type="match status" value="1"/>
</dbReference>
<feature type="domain" description="Protein export membrane protein SecD/SecF C-terminal" evidence="10">
    <location>
        <begin position="105"/>
        <end position="285"/>
    </location>
</feature>
<dbReference type="InterPro" id="IPR005665">
    <property type="entry name" value="SecF_bac"/>
</dbReference>
<dbReference type="GO" id="GO:0015450">
    <property type="term" value="F:protein-transporting ATPase activity"/>
    <property type="evidence" value="ECO:0007669"/>
    <property type="project" value="InterPro"/>
</dbReference>
<dbReference type="InterPro" id="IPR022645">
    <property type="entry name" value="SecD/SecF_bac"/>
</dbReference>
<dbReference type="InterPro" id="IPR022813">
    <property type="entry name" value="SecD/SecF_arch_bac"/>
</dbReference>
<dbReference type="PRINTS" id="PR01755">
    <property type="entry name" value="SECFTRNLCASE"/>
</dbReference>
<keyword evidence="7 9" id="KW-0811">Translocation</keyword>
<dbReference type="AlphaFoldDB" id="A0A1F7I859"/>
<dbReference type="InterPro" id="IPR022646">
    <property type="entry name" value="SecD/SecF_CS"/>
</dbReference>
<dbReference type="GO" id="GO:0005886">
    <property type="term" value="C:plasma membrane"/>
    <property type="evidence" value="ECO:0007669"/>
    <property type="project" value="UniProtKB-SubCell"/>
</dbReference>
<dbReference type="NCBIfam" id="TIGR00966">
    <property type="entry name" value="transloc_SecF"/>
    <property type="match status" value="1"/>
</dbReference>
<evidence type="ECO:0000313" key="12">
    <source>
        <dbReference type="Proteomes" id="UP000179024"/>
    </source>
</evidence>
<dbReference type="GO" id="GO:0006605">
    <property type="term" value="P:protein targeting"/>
    <property type="evidence" value="ECO:0007669"/>
    <property type="project" value="UniProtKB-UniRule"/>
</dbReference>
<name>A0A1F7I859_9BACT</name>
<feature type="transmembrane region" description="Helical" evidence="9">
    <location>
        <begin position="256"/>
        <end position="283"/>
    </location>
</feature>
<comment type="caution">
    <text evidence="11">The sequence shown here is derived from an EMBL/GenBank/DDBJ whole genome shotgun (WGS) entry which is preliminary data.</text>
</comment>